<comment type="similarity">
    <text evidence="1">Belongs to the FMO family.</text>
</comment>
<evidence type="ECO:0008006" key="9">
    <source>
        <dbReference type="Google" id="ProtNLM"/>
    </source>
</evidence>
<dbReference type="EMBL" id="CDMY01000104">
    <property type="protein sequence ID" value="CEL92752.1"/>
    <property type="molecule type" value="Genomic_DNA"/>
</dbReference>
<dbReference type="STRING" id="1169540.A0A0G4EBS8"/>
<keyword evidence="4" id="KW-0521">NADP</keyword>
<keyword evidence="8" id="KW-1185">Reference proteome</keyword>
<dbReference type="GO" id="GO:0050661">
    <property type="term" value="F:NADP binding"/>
    <property type="evidence" value="ECO:0007669"/>
    <property type="project" value="InterPro"/>
</dbReference>
<evidence type="ECO:0000256" key="2">
    <source>
        <dbReference type="ARBA" id="ARBA00022630"/>
    </source>
</evidence>
<dbReference type="GO" id="GO:0050660">
    <property type="term" value="F:flavin adenine dinucleotide binding"/>
    <property type="evidence" value="ECO:0007669"/>
    <property type="project" value="InterPro"/>
</dbReference>
<keyword evidence="5" id="KW-0560">Oxidoreductase</keyword>
<dbReference type="VEuPathDB" id="CryptoDB:Vbra_1962"/>
<dbReference type="InterPro" id="IPR050346">
    <property type="entry name" value="FMO-like"/>
</dbReference>
<evidence type="ECO:0000256" key="6">
    <source>
        <dbReference type="SAM" id="Phobius"/>
    </source>
</evidence>
<dbReference type="InterPro" id="IPR036188">
    <property type="entry name" value="FAD/NAD-bd_sf"/>
</dbReference>
<dbReference type="AlphaFoldDB" id="A0A0G4EBS8"/>
<feature type="transmembrane region" description="Helical" evidence="6">
    <location>
        <begin position="16"/>
        <end position="38"/>
    </location>
</feature>
<organism evidence="7 8">
    <name type="scientific">Vitrella brassicaformis (strain CCMP3155)</name>
    <dbReference type="NCBI Taxonomy" id="1169540"/>
    <lineage>
        <taxon>Eukaryota</taxon>
        <taxon>Sar</taxon>
        <taxon>Alveolata</taxon>
        <taxon>Colpodellida</taxon>
        <taxon>Vitrellaceae</taxon>
        <taxon>Vitrella</taxon>
    </lineage>
</organism>
<gene>
    <name evidence="7" type="ORF">Vbra_1962</name>
</gene>
<dbReference type="InterPro" id="IPR020946">
    <property type="entry name" value="Flavin_mOase-like"/>
</dbReference>
<dbReference type="PRINTS" id="PR00370">
    <property type="entry name" value="FMOXYGENASE"/>
</dbReference>
<dbReference type="Pfam" id="PF00743">
    <property type="entry name" value="FMO-like"/>
    <property type="match status" value="1"/>
</dbReference>
<keyword evidence="6" id="KW-0812">Transmembrane</keyword>
<dbReference type="OrthoDB" id="416670at2759"/>
<keyword evidence="6" id="KW-0472">Membrane</keyword>
<dbReference type="Proteomes" id="UP000041254">
    <property type="component" value="Unassembled WGS sequence"/>
</dbReference>
<reference evidence="7 8" key="1">
    <citation type="submission" date="2014-11" db="EMBL/GenBank/DDBJ databases">
        <authorList>
            <person name="Zhu J."/>
            <person name="Qi W."/>
            <person name="Song R."/>
        </authorList>
    </citation>
    <scope>NUCLEOTIDE SEQUENCE [LARGE SCALE GENOMIC DNA]</scope>
</reference>
<name>A0A0G4EBS8_VITBC</name>
<sequence>MLAAVPLLTSILSSSLLHVALLAVTALALVLGVAWYVFCQWLHPERLLVDLPCVDKAAMQKAAGVEKTEDKILVVGAGLGGLGCAAALVRRGIPFDIVDGNEDIGGNWLNGVYDNVHIISSRVTTEYKDFPMPAHYPEFPSKQQMHSYLKSYAAHWGILPKVQLNTQVRKIVPDDEQGNSYTVTVEKEGGEPQKHTYKGVYVCTGHHRNRRWPKLNGTFTGELIHSKDYKSPEQLKGKRVLVLGAGNSACDVNADAAQAAEEAHASLRRGHWFMPRVVGGKPVIEYNPPWWPHWLTKFMVKRALRVCVGDYRLYGLPVPDHDIYELHPTINSSFLHYLKLGKIKPHPGIQSVDGKEVTFVDGQTITVDLIVCATGYHNNFPMCEPTLTYTEQGTPNVIEGAVVPGKKNYFVFGTQQPRYGAGPLVTQGAELMAEFVRVQPQCKRPVGDILLKLGAVEMAHTPNKLTPDLLLDPYPYYRKLAIGTAIMPMVPRFERIMETLRLI</sequence>
<dbReference type="GO" id="GO:0004499">
    <property type="term" value="F:N,N-dimethylaniline monooxygenase activity"/>
    <property type="evidence" value="ECO:0007669"/>
    <property type="project" value="InterPro"/>
</dbReference>
<keyword evidence="2" id="KW-0285">Flavoprotein</keyword>
<keyword evidence="3" id="KW-0274">FAD</keyword>
<dbReference type="InterPro" id="IPR000960">
    <property type="entry name" value="Flavin_mOase"/>
</dbReference>
<evidence type="ECO:0000256" key="1">
    <source>
        <dbReference type="ARBA" id="ARBA00009183"/>
    </source>
</evidence>
<protein>
    <recommendedName>
        <fullName evidence="9">Flavin-containing monooxygenase</fullName>
    </recommendedName>
</protein>
<evidence type="ECO:0000313" key="7">
    <source>
        <dbReference type="EMBL" id="CEL92752.1"/>
    </source>
</evidence>
<accession>A0A0G4EBS8</accession>
<evidence type="ECO:0000256" key="3">
    <source>
        <dbReference type="ARBA" id="ARBA00022827"/>
    </source>
</evidence>
<keyword evidence="6" id="KW-1133">Transmembrane helix</keyword>
<dbReference type="Gene3D" id="3.50.50.60">
    <property type="entry name" value="FAD/NAD(P)-binding domain"/>
    <property type="match status" value="1"/>
</dbReference>
<dbReference type="SUPFAM" id="SSF51905">
    <property type="entry name" value="FAD/NAD(P)-binding domain"/>
    <property type="match status" value="2"/>
</dbReference>
<dbReference type="PhylomeDB" id="A0A0G4EBS8"/>
<evidence type="ECO:0000313" key="8">
    <source>
        <dbReference type="Proteomes" id="UP000041254"/>
    </source>
</evidence>
<dbReference type="InParanoid" id="A0A0G4EBS8"/>
<evidence type="ECO:0000256" key="5">
    <source>
        <dbReference type="ARBA" id="ARBA00023002"/>
    </source>
</evidence>
<proteinExistence type="inferred from homology"/>
<dbReference type="PANTHER" id="PTHR23023">
    <property type="entry name" value="DIMETHYLANILINE MONOOXYGENASE"/>
    <property type="match status" value="1"/>
</dbReference>
<dbReference type="OMA" id="EHFNICP"/>
<evidence type="ECO:0000256" key="4">
    <source>
        <dbReference type="ARBA" id="ARBA00022857"/>
    </source>
</evidence>